<evidence type="ECO:0000256" key="4">
    <source>
        <dbReference type="ARBA" id="ARBA00022859"/>
    </source>
</evidence>
<dbReference type="GO" id="GO:0045087">
    <property type="term" value="P:innate immune response"/>
    <property type="evidence" value="ECO:0007669"/>
    <property type="project" value="UniProtKB-KW"/>
</dbReference>
<organism evidence="11 12">
    <name type="scientific">Odynerus spinipes</name>
    <dbReference type="NCBI Taxonomy" id="1348599"/>
    <lineage>
        <taxon>Eukaryota</taxon>
        <taxon>Metazoa</taxon>
        <taxon>Ecdysozoa</taxon>
        <taxon>Arthropoda</taxon>
        <taxon>Hexapoda</taxon>
        <taxon>Insecta</taxon>
        <taxon>Pterygota</taxon>
        <taxon>Neoptera</taxon>
        <taxon>Endopterygota</taxon>
        <taxon>Hymenoptera</taxon>
        <taxon>Apocrita</taxon>
        <taxon>Aculeata</taxon>
        <taxon>Vespoidea</taxon>
        <taxon>Vespidae</taxon>
        <taxon>Eumeninae</taxon>
        <taxon>Odynerus</taxon>
    </lineage>
</organism>
<keyword evidence="12" id="KW-1185">Reference proteome</keyword>
<reference evidence="11" key="1">
    <citation type="submission" date="2021-08" db="EMBL/GenBank/DDBJ databases">
        <authorList>
            <person name="Misof B."/>
            <person name="Oliver O."/>
            <person name="Podsiadlowski L."/>
            <person name="Donath A."/>
            <person name="Peters R."/>
            <person name="Mayer C."/>
            <person name="Rust J."/>
            <person name="Gunkel S."/>
            <person name="Lesny P."/>
            <person name="Martin S."/>
            <person name="Oeyen J.P."/>
            <person name="Petersen M."/>
            <person name="Panagiotis P."/>
            <person name="Wilbrandt J."/>
            <person name="Tanja T."/>
        </authorList>
    </citation>
    <scope>NUCLEOTIDE SEQUENCE</scope>
    <source>
        <strain evidence="11">GBR_01_08_01A</strain>
        <tissue evidence="11">Thorax + abdomen</tissue>
    </source>
</reference>
<comment type="caution">
    <text evidence="11">The sequence shown here is derived from an EMBL/GenBank/DDBJ whole genome shotgun (WGS) entry which is preliminary data.</text>
</comment>
<dbReference type="SUPFAM" id="SSF55846">
    <property type="entry name" value="N-acetylmuramoyl-L-alanine amidase-like"/>
    <property type="match status" value="1"/>
</dbReference>
<evidence type="ECO:0000256" key="3">
    <source>
        <dbReference type="ARBA" id="ARBA00022729"/>
    </source>
</evidence>
<dbReference type="SMART" id="SM00701">
    <property type="entry name" value="PGRP"/>
    <property type="match status" value="1"/>
</dbReference>
<dbReference type="GO" id="GO:0042834">
    <property type="term" value="F:peptidoglycan binding"/>
    <property type="evidence" value="ECO:0007669"/>
    <property type="project" value="InterPro"/>
</dbReference>
<evidence type="ECO:0000256" key="5">
    <source>
        <dbReference type="ARBA" id="ARBA00023157"/>
    </source>
</evidence>
<dbReference type="CDD" id="cd06583">
    <property type="entry name" value="PGRP"/>
    <property type="match status" value="1"/>
</dbReference>
<accession>A0AAD9RGZ5</accession>
<keyword evidence="5 7" id="KW-1015">Disulfide bond</keyword>
<evidence type="ECO:0000256" key="8">
    <source>
        <dbReference type="SAM" id="SignalP"/>
    </source>
</evidence>
<comment type="similarity">
    <text evidence="1 6">Belongs to the N-acetylmuramoyl-L-alanine amidase 2 family.</text>
</comment>
<dbReference type="GO" id="GO:0009253">
    <property type="term" value="P:peptidoglycan catabolic process"/>
    <property type="evidence" value="ECO:0007669"/>
    <property type="project" value="InterPro"/>
</dbReference>
<dbReference type="Proteomes" id="UP001258017">
    <property type="component" value="Unassembled WGS sequence"/>
</dbReference>
<keyword evidence="3 8" id="KW-0732">Signal</keyword>
<reference evidence="11" key="2">
    <citation type="journal article" date="2023" name="Commun. Biol.">
        <title>Intrasexual cuticular hydrocarbon dimorphism in a wasp sheds light on hydrocarbon biosynthesis genes in Hymenoptera.</title>
        <authorList>
            <person name="Moris V.C."/>
            <person name="Podsiadlowski L."/>
            <person name="Martin S."/>
            <person name="Oeyen J.P."/>
            <person name="Donath A."/>
            <person name="Petersen M."/>
            <person name="Wilbrandt J."/>
            <person name="Misof B."/>
            <person name="Liedtke D."/>
            <person name="Thamm M."/>
            <person name="Scheiner R."/>
            <person name="Schmitt T."/>
            <person name="Niehuis O."/>
        </authorList>
    </citation>
    <scope>NUCLEOTIDE SEQUENCE</scope>
    <source>
        <strain evidence="11">GBR_01_08_01A</strain>
    </source>
</reference>
<dbReference type="PIRSF" id="PIRSF037945">
    <property type="entry name" value="PGRPs"/>
    <property type="match status" value="1"/>
</dbReference>
<evidence type="ECO:0000259" key="10">
    <source>
        <dbReference type="SMART" id="SM00701"/>
    </source>
</evidence>
<dbReference type="GO" id="GO:0008270">
    <property type="term" value="F:zinc ion binding"/>
    <property type="evidence" value="ECO:0007669"/>
    <property type="project" value="InterPro"/>
</dbReference>
<dbReference type="FunFam" id="3.40.80.10:FF:000001">
    <property type="entry name" value="Peptidoglycan recognition protein 1"/>
    <property type="match status" value="1"/>
</dbReference>
<dbReference type="InterPro" id="IPR015510">
    <property type="entry name" value="PGRP"/>
</dbReference>
<feature type="domain" description="Peptidoglycan recognition protein family" evidence="10">
    <location>
        <begin position="22"/>
        <end position="164"/>
    </location>
</feature>
<dbReference type="InterPro" id="IPR017331">
    <property type="entry name" value="Peptidoglycan_recognition"/>
</dbReference>
<dbReference type="AlphaFoldDB" id="A0AAD9RGZ5"/>
<dbReference type="PANTHER" id="PTHR11022:SF74">
    <property type="entry name" value="PEPTIDOGLYCAN-RECOGNITION PROTEIN SA"/>
    <property type="match status" value="1"/>
</dbReference>
<dbReference type="InterPro" id="IPR002502">
    <property type="entry name" value="Amidase_domain"/>
</dbReference>
<feature type="chain" id="PRO_5042138128" description="Peptidoglycan-recognition protein" evidence="8">
    <location>
        <begin position="18"/>
        <end position="187"/>
    </location>
</feature>
<protein>
    <recommendedName>
        <fullName evidence="6">Peptidoglycan-recognition protein</fullName>
    </recommendedName>
</protein>
<evidence type="ECO:0000256" key="7">
    <source>
        <dbReference type="PIRSR" id="PIRSR037945-1"/>
    </source>
</evidence>
<dbReference type="EMBL" id="JAIFRP010000096">
    <property type="protein sequence ID" value="KAK2579295.1"/>
    <property type="molecule type" value="Genomic_DNA"/>
</dbReference>
<name>A0AAD9RGZ5_9HYME</name>
<dbReference type="GO" id="GO:0008745">
    <property type="term" value="F:N-acetylmuramoyl-L-alanine amidase activity"/>
    <property type="evidence" value="ECO:0007669"/>
    <property type="project" value="InterPro"/>
</dbReference>
<evidence type="ECO:0000256" key="6">
    <source>
        <dbReference type="PIRNR" id="PIRNR037945"/>
    </source>
</evidence>
<evidence type="ECO:0000313" key="12">
    <source>
        <dbReference type="Proteomes" id="UP001258017"/>
    </source>
</evidence>
<feature type="domain" description="N-acetylmuramoyl-L-alanine amidase" evidence="9">
    <location>
        <begin position="33"/>
        <end position="170"/>
    </location>
</feature>
<evidence type="ECO:0000256" key="2">
    <source>
        <dbReference type="ARBA" id="ARBA00022588"/>
    </source>
</evidence>
<dbReference type="InterPro" id="IPR006619">
    <property type="entry name" value="PGRP_domain_met/bac"/>
</dbReference>
<dbReference type="InterPro" id="IPR036505">
    <property type="entry name" value="Amidase/PGRP_sf"/>
</dbReference>
<dbReference type="PANTHER" id="PTHR11022">
    <property type="entry name" value="PEPTIDOGLYCAN RECOGNITION PROTEIN"/>
    <property type="match status" value="1"/>
</dbReference>
<feature type="disulfide bond" evidence="7">
    <location>
        <begin position="21"/>
        <end position="144"/>
    </location>
</feature>
<sequence length="187" mass="20891">MILRLLTIFCIFHICIGDEDCPAILSKAAWGGKPEKNVNYLIVPIPYVIIHHTVTPECTTRRACSNRVINMQSHHMDTLGWHDIGFSFLIGGDGNIYEGTGWTKEGAHTYGYNKKSLGIAFIGNFEEKDASQKMLDAAHKLIRCGISEGILRENVRVVAARQIQATASPGFNLFTQIQSWPEWTSNL</sequence>
<gene>
    <name evidence="11" type="ORF">KPH14_008253</name>
</gene>
<dbReference type="Gene3D" id="3.40.80.10">
    <property type="entry name" value="Peptidoglycan recognition protein-like"/>
    <property type="match status" value="1"/>
</dbReference>
<feature type="disulfide bond" evidence="7">
    <location>
        <begin position="58"/>
        <end position="64"/>
    </location>
</feature>
<keyword evidence="4 6" id="KW-0391">Immunity</keyword>
<keyword evidence="2 6" id="KW-0399">Innate immunity</keyword>
<dbReference type="SMART" id="SM00644">
    <property type="entry name" value="Ami_2"/>
    <property type="match status" value="1"/>
</dbReference>
<evidence type="ECO:0000259" key="9">
    <source>
        <dbReference type="SMART" id="SM00644"/>
    </source>
</evidence>
<evidence type="ECO:0000313" key="11">
    <source>
        <dbReference type="EMBL" id="KAK2579295.1"/>
    </source>
</evidence>
<dbReference type="Pfam" id="PF01510">
    <property type="entry name" value="Amidase_2"/>
    <property type="match status" value="1"/>
</dbReference>
<proteinExistence type="inferred from homology"/>
<evidence type="ECO:0000256" key="1">
    <source>
        <dbReference type="ARBA" id="ARBA00007553"/>
    </source>
</evidence>
<feature type="signal peptide" evidence="8">
    <location>
        <begin position="1"/>
        <end position="17"/>
    </location>
</feature>